<evidence type="ECO:0000256" key="2">
    <source>
        <dbReference type="SAM" id="MobiDB-lite"/>
    </source>
</evidence>
<feature type="compositionally biased region" description="Polar residues" evidence="2">
    <location>
        <begin position="354"/>
        <end position="370"/>
    </location>
</feature>
<evidence type="ECO:0000313" key="4">
    <source>
        <dbReference type="Proteomes" id="UP001165065"/>
    </source>
</evidence>
<feature type="coiled-coil region" evidence="1">
    <location>
        <begin position="8"/>
        <end position="35"/>
    </location>
</feature>
<feature type="coiled-coil region" evidence="1">
    <location>
        <begin position="140"/>
        <end position="167"/>
    </location>
</feature>
<accession>A0A9W7GIV4</accession>
<keyword evidence="1" id="KW-0175">Coiled coil</keyword>
<sequence length="377" mass="40032">MSSLTQPKNSTRVSKRELEQQIQALQLEVDELNDKFNITDGRPTGGGSIADELIASKVEQRVNSALSGGFGEVSPGFIGIGGSVGGPSHPPVPPVSRTGGVEPKSFNGLLADIPDHPSLGISSSNLLDIPAGASTLLSQLARAQRIIQDVTAERDELKEKLADARDAGRPRSLSPHSTEALAKMHELYGSLEKDHELLRMTLENSEKIRRQQKELILLMQSAGQGRRRSSSPAPRSNRRSRVGRSPQRGGIMGSAGGMSPERSSSANDENPAGSRTTSESGSSRSATPEENNQNKLNATKLRSNKSQRGSRSNTTAAAAATTKRRSSLTKPAGKIKKSLAPASTRATTTTYRTNKYNGVTTANSAGTGAKNSGRVFR</sequence>
<dbReference type="OrthoDB" id="207146at2759"/>
<comment type="caution">
    <text evidence="3">The sequence shown here is derived from an EMBL/GenBank/DDBJ whole genome shotgun (WGS) entry which is preliminary data.</text>
</comment>
<evidence type="ECO:0000313" key="3">
    <source>
        <dbReference type="EMBL" id="GMI44883.1"/>
    </source>
</evidence>
<feature type="region of interest" description="Disordered" evidence="2">
    <location>
        <begin position="220"/>
        <end position="377"/>
    </location>
</feature>
<feature type="compositionally biased region" description="Polar residues" evidence="2">
    <location>
        <begin position="288"/>
        <end position="313"/>
    </location>
</feature>
<feature type="compositionally biased region" description="Low complexity" evidence="2">
    <location>
        <begin position="272"/>
        <end position="286"/>
    </location>
</feature>
<feature type="compositionally biased region" description="Basic residues" evidence="2">
    <location>
        <begin position="322"/>
        <end position="337"/>
    </location>
</feature>
<dbReference type="EMBL" id="BRYA01000231">
    <property type="protein sequence ID" value="GMI44883.1"/>
    <property type="molecule type" value="Genomic_DNA"/>
</dbReference>
<gene>
    <name evidence="3" type="ORF">TrCOL_g3148</name>
</gene>
<reference evidence="4" key="1">
    <citation type="journal article" date="2023" name="Commun. Biol.">
        <title>Genome analysis of Parmales, the sister group of diatoms, reveals the evolutionary specialization of diatoms from phago-mixotrophs to photoautotrophs.</title>
        <authorList>
            <person name="Ban H."/>
            <person name="Sato S."/>
            <person name="Yoshikawa S."/>
            <person name="Yamada K."/>
            <person name="Nakamura Y."/>
            <person name="Ichinomiya M."/>
            <person name="Sato N."/>
            <person name="Blanc-Mathieu R."/>
            <person name="Endo H."/>
            <person name="Kuwata A."/>
            <person name="Ogata H."/>
        </authorList>
    </citation>
    <scope>NUCLEOTIDE SEQUENCE [LARGE SCALE GENOMIC DNA]</scope>
</reference>
<dbReference type="AlphaFoldDB" id="A0A9W7GIV4"/>
<proteinExistence type="predicted"/>
<feature type="compositionally biased region" description="Low complexity" evidence="2">
    <location>
        <begin position="344"/>
        <end position="353"/>
    </location>
</feature>
<organism evidence="3 4">
    <name type="scientific">Triparma columacea</name>
    <dbReference type="NCBI Taxonomy" id="722753"/>
    <lineage>
        <taxon>Eukaryota</taxon>
        <taxon>Sar</taxon>
        <taxon>Stramenopiles</taxon>
        <taxon>Ochrophyta</taxon>
        <taxon>Bolidophyceae</taxon>
        <taxon>Parmales</taxon>
        <taxon>Triparmaceae</taxon>
        <taxon>Triparma</taxon>
    </lineage>
</organism>
<feature type="compositionally biased region" description="Low complexity" evidence="2">
    <location>
        <begin position="220"/>
        <end position="235"/>
    </location>
</feature>
<protein>
    <submittedName>
        <fullName evidence="3">Uncharacterized protein</fullName>
    </submittedName>
</protein>
<name>A0A9W7GIV4_9STRA</name>
<dbReference type="Proteomes" id="UP001165065">
    <property type="component" value="Unassembled WGS sequence"/>
</dbReference>
<evidence type="ECO:0000256" key="1">
    <source>
        <dbReference type="SAM" id="Coils"/>
    </source>
</evidence>
<keyword evidence="4" id="KW-1185">Reference proteome</keyword>